<reference evidence="6 7" key="1">
    <citation type="submission" date="2016-01" db="EMBL/GenBank/DDBJ databases">
        <title>Complete genome and mega plasmid sequence of Sphingomonas panacis DCY99 elicits systemic resistance in rice to Xanthomonas oryzae.</title>
        <authorList>
            <person name="Kim Y.J."/>
            <person name="Yang D.C."/>
            <person name="Sing P."/>
        </authorList>
    </citation>
    <scope>NUCLEOTIDE SEQUENCE [LARGE SCALE GENOMIC DNA]</scope>
    <source>
        <strain evidence="6 7">DCY99</strain>
    </source>
</reference>
<protein>
    <recommendedName>
        <fullName evidence="5">HTH luxR-type domain-containing protein</fullName>
    </recommendedName>
</protein>
<dbReference type="CDD" id="cd06170">
    <property type="entry name" value="LuxR_C_like"/>
    <property type="match status" value="1"/>
</dbReference>
<dbReference type="RefSeq" id="WP_069203740.1">
    <property type="nucleotide sequence ID" value="NZ_CP014168.1"/>
</dbReference>
<dbReference type="SMART" id="SM00421">
    <property type="entry name" value="HTH_LUXR"/>
    <property type="match status" value="1"/>
</dbReference>
<keyword evidence="3" id="KW-0804">Transcription</keyword>
<name>A0A1B3Z6V6_9SPHN</name>
<feature type="domain" description="HTH luxR-type" evidence="5">
    <location>
        <begin position="14"/>
        <end position="79"/>
    </location>
</feature>
<dbReference type="STRING" id="1560345.AWL63_03380"/>
<dbReference type="PRINTS" id="PR00038">
    <property type="entry name" value="HTHLUXR"/>
</dbReference>
<dbReference type="Gene3D" id="1.10.10.10">
    <property type="entry name" value="Winged helix-like DNA-binding domain superfamily/Winged helix DNA-binding domain"/>
    <property type="match status" value="1"/>
</dbReference>
<feature type="region of interest" description="Disordered" evidence="4">
    <location>
        <begin position="1"/>
        <end position="22"/>
    </location>
</feature>
<dbReference type="KEGG" id="span:AWL63_03380"/>
<evidence type="ECO:0000256" key="2">
    <source>
        <dbReference type="ARBA" id="ARBA00023125"/>
    </source>
</evidence>
<dbReference type="PANTHER" id="PTHR44688:SF16">
    <property type="entry name" value="DNA-BINDING TRANSCRIPTIONAL ACTIVATOR DEVR_DOSR"/>
    <property type="match status" value="1"/>
</dbReference>
<proteinExistence type="predicted"/>
<evidence type="ECO:0000313" key="6">
    <source>
        <dbReference type="EMBL" id="AOH83158.1"/>
    </source>
</evidence>
<dbReference type="SUPFAM" id="SSF46894">
    <property type="entry name" value="C-terminal effector domain of the bipartite response regulators"/>
    <property type="match status" value="1"/>
</dbReference>
<dbReference type="GO" id="GO:0006355">
    <property type="term" value="P:regulation of DNA-templated transcription"/>
    <property type="evidence" value="ECO:0007669"/>
    <property type="project" value="InterPro"/>
</dbReference>
<keyword evidence="7" id="KW-1185">Reference proteome</keyword>
<dbReference type="InterPro" id="IPR036388">
    <property type="entry name" value="WH-like_DNA-bd_sf"/>
</dbReference>
<evidence type="ECO:0000313" key="7">
    <source>
        <dbReference type="Proteomes" id="UP000094256"/>
    </source>
</evidence>
<dbReference type="PANTHER" id="PTHR44688">
    <property type="entry name" value="DNA-BINDING TRANSCRIPTIONAL ACTIVATOR DEVR_DOSR"/>
    <property type="match status" value="1"/>
</dbReference>
<organism evidence="6 7">
    <name type="scientific">Sphingomonas panacis</name>
    <dbReference type="NCBI Taxonomy" id="1560345"/>
    <lineage>
        <taxon>Bacteria</taxon>
        <taxon>Pseudomonadati</taxon>
        <taxon>Pseudomonadota</taxon>
        <taxon>Alphaproteobacteria</taxon>
        <taxon>Sphingomonadales</taxon>
        <taxon>Sphingomonadaceae</taxon>
        <taxon>Sphingomonas</taxon>
    </lineage>
</organism>
<evidence type="ECO:0000256" key="3">
    <source>
        <dbReference type="ARBA" id="ARBA00023163"/>
    </source>
</evidence>
<dbReference type="PROSITE" id="PS50043">
    <property type="entry name" value="HTH_LUXR_2"/>
    <property type="match status" value="1"/>
</dbReference>
<dbReference type="EMBL" id="CP014168">
    <property type="protein sequence ID" value="AOH83158.1"/>
    <property type="molecule type" value="Genomic_DNA"/>
</dbReference>
<dbReference type="Proteomes" id="UP000094256">
    <property type="component" value="Chromosome"/>
</dbReference>
<dbReference type="GO" id="GO:0003677">
    <property type="term" value="F:DNA binding"/>
    <property type="evidence" value="ECO:0007669"/>
    <property type="project" value="UniProtKB-KW"/>
</dbReference>
<sequence length="87" mass="9142">MSAAPGSLRPAGHRPATLESLSRRERDVLDGVVRGLTNKQIGIELGISHRTVENHRGRLMRKLHVGTAADLLAMAPSAGGAPPTDTA</sequence>
<evidence type="ECO:0000256" key="1">
    <source>
        <dbReference type="ARBA" id="ARBA00023015"/>
    </source>
</evidence>
<keyword evidence="2" id="KW-0238">DNA-binding</keyword>
<gene>
    <name evidence="6" type="ORF">AWL63_03380</name>
</gene>
<evidence type="ECO:0000256" key="4">
    <source>
        <dbReference type="SAM" id="MobiDB-lite"/>
    </source>
</evidence>
<evidence type="ECO:0000259" key="5">
    <source>
        <dbReference type="PROSITE" id="PS50043"/>
    </source>
</evidence>
<dbReference type="InterPro" id="IPR000792">
    <property type="entry name" value="Tscrpt_reg_LuxR_C"/>
</dbReference>
<dbReference type="Pfam" id="PF00196">
    <property type="entry name" value="GerE"/>
    <property type="match status" value="1"/>
</dbReference>
<dbReference type="AlphaFoldDB" id="A0A1B3Z6V6"/>
<dbReference type="PROSITE" id="PS00622">
    <property type="entry name" value="HTH_LUXR_1"/>
    <property type="match status" value="1"/>
</dbReference>
<keyword evidence="1" id="KW-0805">Transcription regulation</keyword>
<dbReference type="OrthoDB" id="9782655at2"/>
<dbReference type="InterPro" id="IPR016032">
    <property type="entry name" value="Sig_transdc_resp-reg_C-effctor"/>
</dbReference>
<accession>A0A1B3Z6V6</accession>